<dbReference type="AlphaFoldDB" id="A0A8J4M1G4"/>
<dbReference type="InterPro" id="IPR024255">
    <property type="entry name" value="GerPB"/>
</dbReference>
<gene>
    <name evidence="1" type="ORF">XYCOK13_06460</name>
</gene>
<organism evidence="1 2">
    <name type="scientific">Xylanibacillus composti</name>
    <dbReference type="NCBI Taxonomy" id="1572762"/>
    <lineage>
        <taxon>Bacteria</taxon>
        <taxon>Bacillati</taxon>
        <taxon>Bacillota</taxon>
        <taxon>Bacilli</taxon>
        <taxon>Bacillales</taxon>
        <taxon>Paenibacillaceae</taxon>
        <taxon>Xylanibacillus</taxon>
    </lineage>
</organism>
<accession>A0A8J4M1G4</accession>
<keyword evidence="2" id="KW-1185">Reference proteome</keyword>
<comment type="caution">
    <text evidence="1">The sequence shown here is derived from an EMBL/GenBank/DDBJ whole genome shotgun (WGS) entry which is preliminary data.</text>
</comment>
<protein>
    <submittedName>
        <fullName evidence="1">Uncharacterized protein</fullName>
    </submittedName>
</protein>
<reference evidence="1" key="1">
    <citation type="submission" date="2021-04" db="EMBL/GenBank/DDBJ databases">
        <title>Draft genome sequence of Xylanibacillus composti strain K13.</title>
        <authorList>
            <person name="Uke A."/>
            <person name="Chhe C."/>
            <person name="Baramee S."/>
            <person name="Kosugi A."/>
        </authorList>
    </citation>
    <scope>NUCLEOTIDE SEQUENCE</scope>
    <source>
        <strain evidence="1">K13</strain>
    </source>
</reference>
<evidence type="ECO:0000313" key="2">
    <source>
        <dbReference type="Proteomes" id="UP000677918"/>
    </source>
</evidence>
<dbReference type="RefSeq" id="WP_280520868.1">
    <property type="nucleotide sequence ID" value="NZ_BOVK01000007.1"/>
</dbReference>
<proteinExistence type="predicted"/>
<dbReference type="Pfam" id="PF10803">
    <property type="entry name" value="GerPB"/>
    <property type="match status" value="1"/>
</dbReference>
<name>A0A8J4M1G4_9BACL</name>
<dbReference type="EMBL" id="BOVK01000007">
    <property type="protein sequence ID" value="GIQ67822.1"/>
    <property type="molecule type" value="Genomic_DNA"/>
</dbReference>
<dbReference type="Proteomes" id="UP000677918">
    <property type="component" value="Unassembled WGS sequence"/>
</dbReference>
<evidence type="ECO:0000313" key="1">
    <source>
        <dbReference type="EMBL" id="GIQ67822.1"/>
    </source>
</evidence>
<sequence>MGNVVIHQNITIHHLRVEGISNSSILQIGSAGSIRALANLYNTGRFTEAAPLLGLPEEEASLVPFAQETR</sequence>